<dbReference type="AlphaFoldDB" id="A0A1I8AQZ5"/>
<sequence length="71" mass="7801">MVFKMVNGSVAISGSSIKRTHPYTVQEFTPSASGEHTGVDEHMCRNDIKYGAMSNNAMSTKEKKELSDHPV</sequence>
<name>A0A1I8AQZ5_9BILA</name>
<accession>A0A1I8AQZ5</accession>
<dbReference type="WBParaSite" id="L893_g8162.t1">
    <property type="protein sequence ID" value="L893_g8162.t1"/>
    <property type="gene ID" value="L893_g8162"/>
</dbReference>
<proteinExistence type="predicted"/>
<organism evidence="1 2">
    <name type="scientific">Steinernema glaseri</name>
    <dbReference type="NCBI Taxonomy" id="37863"/>
    <lineage>
        <taxon>Eukaryota</taxon>
        <taxon>Metazoa</taxon>
        <taxon>Ecdysozoa</taxon>
        <taxon>Nematoda</taxon>
        <taxon>Chromadorea</taxon>
        <taxon>Rhabditida</taxon>
        <taxon>Tylenchina</taxon>
        <taxon>Panagrolaimomorpha</taxon>
        <taxon>Strongyloidoidea</taxon>
        <taxon>Steinernematidae</taxon>
        <taxon>Steinernema</taxon>
    </lineage>
</organism>
<evidence type="ECO:0000313" key="2">
    <source>
        <dbReference type="WBParaSite" id="L893_g8162.t1"/>
    </source>
</evidence>
<keyword evidence="1" id="KW-1185">Reference proteome</keyword>
<evidence type="ECO:0000313" key="1">
    <source>
        <dbReference type="Proteomes" id="UP000095287"/>
    </source>
</evidence>
<reference evidence="2" key="1">
    <citation type="submission" date="2016-11" db="UniProtKB">
        <authorList>
            <consortium name="WormBaseParasite"/>
        </authorList>
    </citation>
    <scope>IDENTIFICATION</scope>
</reference>
<dbReference type="Proteomes" id="UP000095287">
    <property type="component" value="Unplaced"/>
</dbReference>
<protein>
    <submittedName>
        <fullName evidence="2">DUF2945 domain-containing protein</fullName>
    </submittedName>
</protein>